<feature type="compositionally biased region" description="Low complexity" evidence="1">
    <location>
        <begin position="384"/>
        <end position="393"/>
    </location>
</feature>
<dbReference type="Proteomes" id="UP000541558">
    <property type="component" value="Unassembled WGS sequence"/>
</dbReference>
<feature type="region of interest" description="Disordered" evidence="1">
    <location>
        <begin position="384"/>
        <end position="412"/>
    </location>
</feature>
<accession>A0A8H5CJP4</accession>
<proteinExistence type="predicted"/>
<reference evidence="2 3" key="1">
    <citation type="journal article" date="2020" name="ISME J.">
        <title>Uncovering the hidden diversity of litter-decomposition mechanisms in mushroom-forming fungi.</title>
        <authorList>
            <person name="Floudas D."/>
            <person name="Bentzer J."/>
            <person name="Ahren D."/>
            <person name="Johansson T."/>
            <person name="Persson P."/>
            <person name="Tunlid A."/>
        </authorList>
    </citation>
    <scope>NUCLEOTIDE SEQUENCE [LARGE SCALE GENOMIC DNA]</scope>
    <source>
        <strain evidence="2 3">CBS 175.51</strain>
    </source>
</reference>
<dbReference type="AlphaFoldDB" id="A0A8H5CJP4"/>
<name>A0A8H5CJP4_9AGAR</name>
<keyword evidence="3" id="KW-1185">Reference proteome</keyword>
<evidence type="ECO:0000256" key="1">
    <source>
        <dbReference type="SAM" id="MobiDB-lite"/>
    </source>
</evidence>
<comment type="caution">
    <text evidence="2">The sequence shown here is derived from an EMBL/GenBank/DDBJ whole genome shotgun (WGS) entry which is preliminary data.</text>
</comment>
<organism evidence="2 3">
    <name type="scientific">Ephemerocybe angulata</name>
    <dbReference type="NCBI Taxonomy" id="980116"/>
    <lineage>
        <taxon>Eukaryota</taxon>
        <taxon>Fungi</taxon>
        <taxon>Dikarya</taxon>
        <taxon>Basidiomycota</taxon>
        <taxon>Agaricomycotina</taxon>
        <taxon>Agaricomycetes</taxon>
        <taxon>Agaricomycetidae</taxon>
        <taxon>Agaricales</taxon>
        <taxon>Agaricineae</taxon>
        <taxon>Psathyrellaceae</taxon>
        <taxon>Ephemerocybe</taxon>
    </lineage>
</organism>
<dbReference type="EMBL" id="JAACJK010000001">
    <property type="protein sequence ID" value="KAF5342166.1"/>
    <property type="molecule type" value="Genomic_DNA"/>
</dbReference>
<feature type="compositionally biased region" description="Polar residues" evidence="1">
    <location>
        <begin position="402"/>
        <end position="412"/>
    </location>
</feature>
<dbReference type="OrthoDB" id="2839137at2759"/>
<sequence>MLQRAHSALRRALQHVRCSGSSIPNRALGCLVANGTPRACFLGTMSTPWTTHGCNQPFRSMSSSAVQHDVPLRRAPERRTVKNLDPGCLNISDIIDLHGPIQPTVAFGATTTRLAYLASNTPFPPGSRGFLYYHSRPGQRGSAGEIRFRVVDTGSSSDLAADLFASGRDLLDHTGYRLWRIHMLQLYTVRRYDAIRRLLQSQGLIDAAQDREVNKLLSAVNLAKVGRSTILDTVSDTFVIQLPAHTLRLAFLQDEGCVPSNRVAHLLFWSERHGPSDTLQDAPWREYKGYAVVRFELKKAPKNNRFHLVKEGEVVVVLRILKLLDPLGPDGVLFRLPEGGAFVQTRAHRCWSMHLDRAREVGIITPSSLKILEDLYLRESAPLQAPSPSSALQKPALYHSPPGSQESARSPS</sequence>
<protein>
    <submittedName>
        <fullName evidence="2">Uncharacterized protein</fullName>
    </submittedName>
</protein>
<evidence type="ECO:0000313" key="2">
    <source>
        <dbReference type="EMBL" id="KAF5342166.1"/>
    </source>
</evidence>
<gene>
    <name evidence="2" type="ORF">D9611_001741</name>
</gene>
<evidence type="ECO:0000313" key="3">
    <source>
        <dbReference type="Proteomes" id="UP000541558"/>
    </source>
</evidence>